<dbReference type="EMBL" id="CP091508">
    <property type="protein sequence ID" value="UOO82897.1"/>
    <property type="molecule type" value="Genomic_DNA"/>
</dbReference>
<keyword evidence="2 4" id="KW-1133">Transmembrane helix</keyword>
<dbReference type="PANTHER" id="PTHR23537:SF1">
    <property type="entry name" value="SUGAR TRANSPORTER"/>
    <property type="match status" value="1"/>
</dbReference>
<dbReference type="RefSeq" id="WP_244787047.1">
    <property type="nucleotide sequence ID" value="NZ_CP091508.1"/>
</dbReference>
<protein>
    <submittedName>
        <fullName evidence="6">MFS transporter</fullName>
    </submittedName>
</protein>
<feature type="transmembrane region" description="Helical" evidence="4">
    <location>
        <begin position="380"/>
        <end position="398"/>
    </location>
</feature>
<reference evidence="6 7" key="1">
    <citation type="journal article" date="2022" name="Res Sq">
        <title>Evolution of multicellular longitudinally dividing oral cavity symbionts (Neisseriaceae).</title>
        <authorList>
            <person name="Nyongesa S."/>
            <person name="Weber P."/>
            <person name="Bernet E."/>
            <person name="Pullido F."/>
            <person name="Nieckarz M."/>
            <person name="Delaby M."/>
            <person name="Nieves C."/>
            <person name="Viehboeck T."/>
            <person name="Krause N."/>
            <person name="Rivera-Millot A."/>
            <person name="Nakamura A."/>
            <person name="Vischer N."/>
            <person name="VanNieuwenhze M."/>
            <person name="Brun Y."/>
            <person name="Cava F."/>
            <person name="Bulgheresi S."/>
            <person name="Veyrier F."/>
        </authorList>
    </citation>
    <scope>NUCLEOTIDE SEQUENCE [LARGE SCALE GENOMIC DNA]</scope>
    <source>
        <strain evidence="6 7">CCUG 63373m</strain>
    </source>
</reference>
<dbReference type="InterPro" id="IPR036259">
    <property type="entry name" value="MFS_trans_sf"/>
</dbReference>
<proteinExistence type="predicted"/>
<evidence type="ECO:0000256" key="1">
    <source>
        <dbReference type="ARBA" id="ARBA00022692"/>
    </source>
</evidence>
<feature type="transmembrane region" description="Helical" evidence="4">
    <location>
        <begin position="171"/>
        <end position="189"/>
    </location>
</feature>
<evidence type="ECO:0000256" key="3">
    <source>
        <dbReference type="ARBA" id="ARBA00023136"/>
    </source>
</evidence>
<gene>
    <name evidence="6" type="ORF">LVJ83_05395</name>
</gene>
<dbReference type="InterPro" id="IPR010645">
    <property type="entry name" value="MFS_4"/>
</dbReference>
<evidence type="ECO:0000259" key="5">
    <source>
        <dbReference type="PROSITE" id="PS50850"/>
    </source>
</evidence>
<dbReference type="InterPro" id="IPR020846">
    <property type="entry name" value="MFS_dom"/>
</dbReference>
<evidence type="ECO:0000256" key="2">
    <source>
        <dbReference type="ARBA" id="ARBA00022989"/>
    </source>
</evidence>
<sequence length="405" mass="43280">MSHTMPHAVSRSAMMRYIFAGLSASLIAIGLARFAYTPLLPELINQHWFSSADAAYLGAANLAGYLIGALLGRPLAARFSNNHTLRLMMLAVTLSFFACAFPLSVGWYFVWRLVSGISGGAIMVLVAATVLPHVPAGSRNLASGAIFLGIGLGIFASATLVPLLIDLGLRATWYGLGVVSALLTLLSWWNLPKPAPLLHVVPAHSDAAANGNAAPHLPSPKPLWILYAQYSLIAVSIVAPAVFLVDFIARGMALGTHTGALFWGVYGIGSMIGPVLYGYFADRFGAKPTLRMVLLAQMLALFALAYSDHYLLLIGLTVIIGTFPPGIVPLMLARINETVPEPHKQHLGWSRATVFFAAFQAAAGYLLSMVFNLTHGGHRTLFAIGAAALVLALLLEVLNRRRGKF</sequence>
<evidence type="ECO:0000313" key="7">
    <source>
        <dbReference type="Proteomes" id="UP000829817"/>
    </source>
</evidence>
<dbReference type="PANTHER" id="PTHR23537">
    <property type="match status" value="1"/>
</dbReference>
<feature type="transmembrane region" description="Helical" evidence="4">
    <location>
        <begin position="354"/>
        <end position="374"/>
    </location>
</feature>
<dbReference type="Gene3D" id="1.20.1250.20">
    <property type="entry name" value="MFS general substrate transporter like domains"/>
    <property type="match status" value="2"/>
</dbReference>
<keyword evidence="1 4" id="KW-0812">Transmembrane</keyword>
<evidence type="ECO:0000313" key="6">
    <source>
        <dbReference type="EMBL" id="UOO82897.1"/>
    </source>
</evidence>
<feature type="transmembrane region" description="Helical" evidence="4">
    <location>
        <begin position="143"/>
        <end position="165"/>
    </location>
</feature>
<dbReference type="SUPFAM" id="SSF103473">
    <property type="entry name" value="MFS general substrate transporter"/>
    <property type="match status" value="1"/>
</dbReference>
<dbReference type="Proteomes" id="UP000829817">
    <property type="component" value="Chromosome"/>
</dbReference>
<feature type="transmembrane region" description="Helical" evidence="4">
    <location>
        <begin position="312"/>
        <end position="333"/>
    </location>
</feature>
<feature type="transmembrane region" description="Helical" evidence="4">
    <location>
        <begin position="54"/>
        <end position="72"/>
    </location>
</feature>
<organism evidence="6 7">
    <name type="scientific">Uruburuella testudinis</name>
    <dbReference type="NCBI Taxonomy" id="1282863"/>
    <lineage>
        <taxon>Bacteria</taxon>
        <taxon>Pseudomonadati</taxon>
        <taxon>Pseudomonadota</taxon>
        <taxon>Betaproteobacteria</taxon>
        <taxon>Neisseriales</taxon>
        <taxon>Neisseriaceae</taxon>
        <taxon>Uruburuella</taxon>
    </lineage>
</organism>
<feature type="domain" description="Major facilitator superfamily (MFS) profile" evidence="5">
    <location>
        <begin position="9"/>
        <end position="404"/>
    </location>
</feature>
<name>A0ABY4DW88_9NEIS</name>
<keyword evidence="3 4" id="KW-0472">Membrane</keyword>
<dbReference type="Pfam" id="PF06779">
    <property type="entry name" value="MFS_4"/>
    <property type="match status" value="1"/>
</dbReference>
<accession>A0ABY4DW88</accession>
<keyword evidence="7" id="KW-1185">Reference proteome</keyword>
<dbReference type="PROSITE" id="PS50850">
    <property type="entry name" value="MFS"/>
    <property type="match status" value="1"/>
</dbReference>
<feature type="transmembrane region" description="Helical" evidence="4">
    <location>
        <begin position="260"/>
        <end position="280"/>
    </location>
</feature>
<feature type="transmembrane region" description="Helical" evidence="4">
    <location>
        <begin position="84"/>
        <end position="103"/>
    </location>
</feature>
<feature type="transmembrane region" description="Helical" evidence="4">
    <location>
        <begin position="224"/>
        <end position="248"/>
    </location>
</feature>
<evidence type="ECO:0000256" key="4">
    <source>
        <dbReference type="SAM" id="Phobius"/>
    </source>
</evidence>